<dbReference type="Proteomes" id="UP000835052">
    <property type="component" value="Unassembled WGS sequence"/>
</dbReference>
<dbReference type="InterPro" id="IPR019422">
    <property type="entry name" value="7TM_GPCR_serpentine_rcpt_Srh"/>
</dbReference>
<dbReference type="OrthoDB" id="5910500at2759"/>
<protein>
    <submittedName>
        <fullName evidence="3">Uncharacterized protein</fullName>
    </submittedName>
</protein>
<keyword evidence="2" id="KW-1133">Transmembrane helix</keyword>
<evidence type="ECO:0000256" key="1">
    <source>
        <dbReference type="SAM" id="MobiDB-lite"/>
    </source>
</evidence>
<accession>A0A8S1HJJ6</accession>
<keyword evidence="2" id="KW-0812">Transmembrane</keyword>
<organism evidence="3 4">
    <name type="scientific">Caenorhabditis auriculariae</name>
    <dbReference type="NCBI Taxonomy" id="2777116"/>
    <lineage>
        <taxon>Eukaryota</taxon>
        <taxon>Metazoa</taxon>
        <taxon>Ecdysozoa</taxon>
        <taxon>Nematoda</taxon>
        <taxon>Chromadorea</taxon>
        <taxon>Rhabditida</taxon>
        <taxon>Rhabditina</taxon>
        <taxon>Rhabditomorpha</taxon>
        <taxon>Rhabditoidea</taxon>
        <taxon>Rhabditidae</taxon>
        <taxon>Peloderinae</taxon>
        <taxon>Caenorhabditis</taxon>
    </lineage>
</organism>
<sequence>MQPRSLHAKSAEAWKREYVARSVGGMPGRMSEIFGRCGGFPDRSLYFNLMTMTTLLCWMMAFGARPVFFLPYLGGFATGFSALHGTVDKTWPTIACDFWGPEYYYISDSGFGVVHVYFLSLTVSSFLLTMPLVIHSSTLVSSFIVTSSAATRRARKNYIRQLLLMVFLPIFLAIIPIFLVLSCYLVLEEENECKVTSSIPTPTQPGGIRNVGSGKPRLHNPQPSHTRTDMSLEPVH</sequence>
<evidence type="ECO:0000313" key="4">
    <source>
        <dbReference type="Proteomes" id="UP000835052"/>
    </source>
</evidence>
<gene>
    <name evidence="3" type="ORF">CAUJ_LOCUS12725</name>
</gene>
<reference evidence="3" key="1">
    <citation type="submission" date="2020-10" db="EMBL/GenBank/DDBJ databases">
        <authorList>
            <person name="Kikuchi T."/>
        </authorList>
    </citation>
    <scope>NUCLEOTIDE SEQUENCE</scope>
    <source>
        <strain evidence="3">NKZ352</strain>
    </source>
</reference>
<dbReference type="EMBL" id="CAJGYM010000079">
    <property type="protein sequence ID" value="CAD6196813.1"/>
    <property type="molecule type" value="Genomic_DNA"/>
</dbReference>
<keyword evidence="2" id="KW-0472">Membrane</keyword>
<feature type="transmembrane region" description="Helical" evidence="2">
    <location>
        <begin position="114"/>
        <end position="134"/>
    </location>
</feature>
<comment type="caution">
    <text evidence="3">The sequence shown here is derived from an EMBL/GenBank/DDBJ whole genome shotgun (WGS) entry which is preliminary data.</text>
</comment>
<keyword evidence="4" id="KW-1185">Reference proteome</keyword>
<feature type="transmembrane region" description="Helical" evidence="2">
    <location>
        <begin position="162"/>
        <end position="187"/>
    </location>
</feature>
<dbReference type="Pfam" id="PF10318">
    <property type="entry name" value="7TM_GPCR_Srh"/>
    <property type="match status" value="1"/>
</dbReference>
<evidence type="ECO:0000256" key="2">
    <source>
        <dbReference type="SAM" id="Phobius"/>
    </source>
</evidence>
<evidence type="ECO:0000313" key="3">
    <source>
        <dbReference type="EMBL" id="CAD6196813.1"/>
    </source>
</evidence>
<proteinExistence type="predicted"/>
<dbReference type="AlphaFoldDB" id="A0A8S1HJJ6"/>
<feature type="compositionally biased region" description="Basic and acidic residues" evidence="1">
    <location>
        <begin position="226"/>
        <end position="236"/>
    </location>
</feature>
<name>A0A8S1HJJ6_9PELO</name>
<feature type="region of interest" description="Disordered" evidence="1">
    <location>
        <begin position="196"/>
        <end position="236"/>
    </location>
</feature>
<feature type="transmembrane region" description="Helical" evidence="2">
    <location>
        <begin position="45"/>
        <end position="64"/>
    </location>
</feature>